<reference evidence="1 2" key="1">
    <citation type="submission" date="2017-10" db="EMBL/GenBank/DDBJ databases">
        <title>Extensive intraspecific genome diversity in a model arbuscular mycorrhizal fungus.</title>
        <authorList>
            <person name="Chen E.C.H."/>
            <person name="Morin E."/>
            <person name="Baudet D."/>
            <person name="Noel J."/>
            <person name="Ndikumana S."/>
            <person name="Charron P."/>
            <person name="St-Onge C."/>
            <person name="Giorgi J."/>
            <person name="Grigoriev I.V."/>
            <person name="Roux C."/>
            <person name="Martin F.M."/>
            <person name="Corradi N."/>
        </authorList>
    </citation>
    <scope>NUCLEOTIDE SEQUENCE [LARGE SCALE GENOMIC DNA]</scope>
    <source>
        <strain evidence="1 2">A1</strain>
    </source>
</reference>
<dbReference type="VEuPathDB" id="FungiDB:RhiirA1_521000"/>
<gene>
    <name evidence="1" type="ORF">RhiirA1_521000</name>
</gene>
<dbReference type="EMBL" id="LLXH01000814">
    <property type="protein sequence ID" value="PKC62788.1"/>
    <property type="molecule type" value="Genomic_DNA"/>
</dbReference>
<name>A0A2I1FGN4_9GLOM</name>
<evidence type="ECO:0000313" key="2">
    <source>
        <dbReference type="Proteomes" id="UP000232688"/>
    </source>
</evidence>
<organism evidence="1 2">
    <name type="scientific">Rhizophagus irregularis</name>
    <dbReference type="NCBI Taxonomy" id="588596"/>
    <lineage>
        <taxon>Eukaryota</taxon>
        <taxon>Fungi</taxon>
        <taxon>Fungi incertae sedis</taxon>
        <taxon>Mucoromycota</taxon>
        <taxon>Glomeromycotina</taxon>
        <taxon>Glomeromycetes</taxon>
        <taxon>Glomerales</taxon>
        <taxon>Glomeraceae</taxon>
        <taxon>Rhizophagus</taxon>
    </lineage>
</organism>
<proteinExistence type="predicted"/>
<dbReference type="AlphaFoldDB" id="A0A2I1FGN4"/>
<dbReference type="Proteomes" id="UP000232688">
    <property type="component" value="Unassembled WGS sequence"/>
</dbReference>
<comment type="caution">
    <text evidence="1">The sequence shown here is derived from an EMBL/GenBank/DDBJ whole genome shotgun (WGS) entry which is preliminary data.</text>
</comment>
<evidence type="ECO:0000313" key="1">
    <source>
        <dbReference type="EMBL" id="PKC62788.1"/>
    </source>
</evidence>
<protein>
    <submittedName>
        <fullName evidence="1">Uncharacterized protein</fullName>
    </submittedName>
</protein>
<reference evidence="1 2" key="2">
    <citation type="submission" date="2017-10" db="EMBL/GenBank/DDBJ databases">
        <title>Genome analyses suggest a sexual origin of heterokaryosis in a supposedly ancient asexual fungus.</title>
        <authorList>
            <person name="Corradi N."/>
            <person name="Sedzielewska K."/>
            <person name="Noel J."/>
            <person name="Charron P."/>
            <person name="Farinelli L."/>
            <person name="Marton T."/>
            <person name="Kruger M."/>
            <person name="Pelin A."/>
            <person name="Brachmann A."/>
            <person name="Corradi N."/>
        </authorList>
    </citation>
    <scope>NUCLEOTIDE SEQUENCE [LARGE SCALE GENOMIC DNA]</scope>
    <source>
        <strain evidence="1 2">A1</strain>
    </source>
</reference>
<accession>A0A2I1FGN4</accession>
<sequence length="207" mass="24220">MKLSSRNNNNWIIAAIKILNNENINLCDHEIINKNNENHIIKGGKIDITEILSEKNIFKSALSRKNKKVIFIEDTLELDGITMMKWKHVCKELGEARKTRKEYYSFLVFAKDKKRSHSKNYQRMGIYYTFSKDRLDMNNSPLLKILLAKKLFLVNQFLNQNLKRWCLCGFTGCWPELKYSAILGFRNSGQDLISTGIQKSHTTYIYS</sequence>